<gene>
    <name evidence="1" type="ORF">QVZ41_00885</name>
</gene>
<accession>A0ABT8VN44</accession>
<dbReference type="PANTHER" id="PTHR35145:SF1">
    <property type="entry name" value="CYTOPLASMIC PROTEIN"/>
    <property type="match status" value="1"/>
</dbReference>
<comment type="caution">
    <text evidence="1">The sequence shown here is derived from an EMBL/GenBank/DDBJ whole genome shotgun (WGS) entry which is preliminary data.</text>
</comment>
<dbReference type="Gene3D" id="3.90.1150.30">
    <property type="match status" value="1"/>
</dbReference>
<keyword evidence="1" id="KW-0238">DNA-binding</keyword>
<dbReference type="InterPro" id="IPR038056">
    <property type="entry name" value="YjbR-like_sf"/>
</dbReference>
<sequence length="119" mass="13811">MNIEDLRMYCISKAHVSESFPFDESTLVFKVSDKMFTLAGLERIPHAVNVKCNPDLAVELREKYSSVTPAFHMNKKHWNTILLASEMSTDEIKKWIDHSYDLVVNSFTKKKQKELGFIK</sequence>
<organism evidence="1 2">
    <name type="scientific">Wenyingzhuangia gilva</name>
    <dbReference type="NCBI Taxonomy" id="3057677"/>
    <lineage>
        <taxon>Bacteria</taxon>
        <taxon>Pseudomonadati</taxon>
        <taxon>Bacteroidota</taxon>
        <taxon>Flavobacteriia</taxon>
        <taxon>Flavobacteriales</taxon>
        <taxon>Flavobacteriaceae</taxon>
        <taxon>Wenyingzhuangia</taxon>
    </lineage>
</organism>
<name>A0ABT8VN44_9FLAO</name>
<dbReference type="PANTHER" id="PTHR35145">
    <property type="entry name" value="CYTOPLASMIC PROTEIN-RELATED"/>
    <property type="match status" value="1"/>
</dbReference>
<proteinExistence type="predicted"/>
<dbReference type="EMBL" id="JAUMIT010000001">
    <property type="protein sequence ID" value="MDO3693401.1"/>
    <property type="molecule type" value="Genomic_DNA"/>
</dbReference>
<dbReference type="Proteomes" id="UP001168642">
    <property type="component" value="Unassembled WGS sequence"/>
</dbReference>
<dbReference type="Pfam" id="PF04237">
    <property type="entry name" value="YjbR"/>
    <property type="match status" value="1"/>
</dbReference>
<evidence type="ECO:0000313" key="1">
    <source>
        <dbReference type="EMBL" id="MDO3693401.1"/>
    </source>
</evidence>
<dbReference type="RefSeq" id="WP_302882673.1">
    <property type="nucleotide sequence ID" value="NZ_JAUMIT010000001.1"/>
</dbReference>
<dbReference type="InterPro" id="IPR058532">
    <property type="entry name" value="YjbR/MT2646/Rv2570-like"/>
</dbReference>
<dbReference type="GO" id="GO:0003677">
    <property type="term" value="F:DNA binding"/>
    <property type="evidence" value="ECO:0007669"/>
    <property type="project" value="UniProtKB-KW"/>
</dbReference>
<evidence type="ECO:0000313" key="2">
    <source>
        <dbReference type="Proteomes" id="UP001168642"/>
    </source>
</evidence>
<protein>
    <submittedName>
        <fullName evidence="1">MmcQ/YjbR family DNA-binding protein</fullName>
    </submittedName>
</protein>
<dbReference type="SUPFAM" id="SSF142906">
    <property type="entry name" value="YjbR-like"/>
    <property type="match status" value="1"/>
</dbReference>
<dbReference type="InterPro" id="IPR007351">
    <property type="entry name" value="YjbR"/>
</dbReference>
<keyword evidence="2" id="KW-1185">Reference proteome</keyword>
<reference evidence="1" key="1">
    <citation type="submission" date="2023-07" db="EMBL/GenBank/DDBJ databases">
        <title>Wenyingzhuangia sp. chi5 genome sequencing and assembly.</title>
        <authorList>
            <person name="Park S."/>
        </authorList>
    </citation>
    <scope>NUCLEOTIDE SEQUENCE</scope>
    <source>
        <strain evidence="1">Chi5</strain>
    </source>
</reference>